<protein>
    <submittedName>
        <fullName evidence="3">UmuC domain-containing protein</fullName>
    </submittedName>
</protein>
<dbReference type="Proteomes" id="UP000050794">
    <property type="component" value="Unassembled WGS sequence"/>
</dbReference>
<evidence type="ECO:0000313" key="3">
    <source>
        <dbReference type="WBParaSite" id="TCNE_0000280301-mRNA-1"/>
    </source>
</evidence>
<accession>A0A183U2T3</accession>
<sequence>MAGQDELSISYEGQERGLALHVNQYCARRIRDSLGMDASPTAAITGAVPYFDPDSVRFCQKLVFSFC</sequence>
<proteinExistence type="predicted"/>
<dbReference type="AlphaFoldDB" id="A0A183U2T3"/>
<reference evidence="3" key="1">
    <citation type="submission" date="2016-06" db="UniProtKB">
        <authorList>
            <consortium name="WormBaseParasite"/>
        </authorList>
    </citation>
    <scope>IDENTIFICATION</scope>
</reference>
<organism evidence="2 3">
    <name type="scientific">Toxocara canis</name>
    <name type="common">Canine roundworm</name>
    <dbReference type="NCBI Taxonomy" id="6265"/>
    <lineage>
        <taxon>Eukaryota</taxon>
        <taxon>Metazoa</taxon>
        <taxon>Ecdysozoa</taxon>
        <taxon>Nematoda</taxon>
        <taxon>Chromadorea</taxon>
        <taxon>Rhabditida</taxon>
        <taxon>Spirurina</taxon>
        <taxon>Ascaridomorpha</taxon>
        <taxon>Ascaridoidea</taxon>
        <taxon>Toxocaridae</taxon>
        <taxon>Toxocara</taxon>
    </lineage>
</organism>
<reference evidence="1 2" key="2">
    <citation type="submission" date="2018-11" db="EMBL/GenBank/DDBJ databases">
        <authorList>
            <consortium name="Pathogen Informatics"/>
        </authorList>
    </citation>
    <scope>NUCLEOTIDE SEQUENCE [LARGE SCALE GENOMIC DNA]</scope>
</reference>
<dbReference type="WBParaSite" id="TCNE_0000280301-mRNA-1">
    <property type="protein sequence ID" value="TCNE_0000280301-mRNA-1"/>
    <property type="gene ID" value="TCNE_0000280301"/>
</dbReference>
<evidence type="ECO:0000313" key="1">
    <source>
        <dbReference type="EMBL" id="VDM28520.1"/>
    </source>
</evidence>
<dbReference type="EMBL" id="UYWY01003074">
    <property type="protein sequence ID" value="VDM28520.1"/>
    <property type="molecule type" value="Genomic_DNA"/>
</dbReference>
<name>A0A183U2T3_TOXCA</name>
<evidence type="ECO:0000313" key="2">
    <source>
        <dbReference type="Proteomes" id="UP000050794"/>
    </source>
</evidence>
<gene>
    <name evidence="1" type="ORF">TCNE_LOCUS2803</name>
</gene>
<keyword evidence="2" id="KW-1185">Reference proteome</keyword>